<evidence type="ECO:0000256" key="2">
    <source>
        <dbReference type="PROSITE-ProRule" id="PRU00169"/>
    </source>
</evidence>
<comment type="caution">
    <text evidence="4">The sequence shown here is derived from an EMBL/GenBank/DDBJ whole genome shotgun (WGS) entry which is preliminary data.</text>
</comment>
<dbReference type="GO" id="GO:0016791">
    <property type="term" value="F:phosphatase activity"/>
    <property type="evidence" value="ECO:0007669"/>
    <property type="project" value="TreeGrafter"/>
</dbReference>
<dbReference type="InterPro" id="IPR011006">
    <property type="entry name" value="CheY-like_superfamily"/>
</dbReference>
<dbReference type="RefSeq" id="WP_114027220.1">
    <property type="nucleotide sequence ID" value="NZ_QOIL01000002.1"/>
</dbReference>
<gene>
    <name evidence="4" type="ORF">DQ384_03560</name>
</gene>
<protein>
    <submittedName>
        <fullName evidence="4">Fused response regulator/phosphatase</fullName>
    </submittedName>
</protein>
<dbReference type="Proteomes" id="UP000253094">
    <property type="component" value="Unassembled WGS sequence"/>
</dbReference>
<proteinExistence type="predicted"/>
<evidence type="ECO:0000313" key="5">
    <source>
        <dbReference type="Proteomes" id="UP000253094"/>
    </source>
</evidence>
<dbReference type="OrthoDB" id="7943561at2"/>
<dbReference type="AlphaFoldDB" id="A0A367FRZ5"/>
<organism evidence="4 5">
    <name type="scientific">Sphaerisporangium album</name>
    <dbReference type="NCBI Taxonomy" id="509200"/>
    <lineage>
        <taxon>Bacteria</taxon>
        <taxon>Bacillati</taxon>
        <taxon>Actinomycetota</taxon>
        <taxon>Actinomycetes</taxon>
        <taxon>Streptosporangiales</taxon>
        <taxon>Streptosporangiaceae</taxon>
        <taxon>Sphaerisporangium</taxon>
    </lineage>
</organism>
<sequence>MTEKPATILVVDDTPTKRYILGSWLRRAGHEVVEATCGEEALSLVRGISPDLVILDVRLPDIDGYEVCERIKSDPVTTAIPVIQISAHAIAVSDRAHGLYQGADAYMAEPIEPEEFIATVQAALRYYRARQRAERLAARLRELTDVTLAISASTTFDKLMRVAVDGASRILDRRCGALAIGLDGGMRRYAAIAPDGPAKGRSAPQESLNKLTAHALGEAQGTAEFRLRPEEWLEIIPDADIRVAVSAVASRTRIGRPPVFLAAEDAEPLDSDELNILKQLGQALALAVDALRAYAEEHTIALTLQRSFLQSHLPPTPGLEVGTRYRPAIDNVEVGGDFYEVMRLGERVLVGIGDVQGHSLHAATVMAELRHALRAFVVEEHDLGRIMGRLNEVLRRYHPTMTATVCLLLIDTENGAVELANAGHIPPIIVADGKADYHTWGNLLLGAAPEVYRVDRLELPENGALLMFTDGLIEDRDVPLDQSLEVVRGIAESFDRDLEMFCDRLIDHFGAREDDVAVVALRRTVRWDAPRPV</sequence>
<evidence type="ECO:0000256" key="1">
    <source>
        <dbReference type="ARBA" id="ARBA00022801"/>
    </source>
</evidence>
<keyword evidence="1" id="KW-0378">Hydrolase</keyword>
<name>A0A367FRZ5_9ACTN</name>
<dbReference type="SUPFAM" id="SSF81606">
    <property type="entry name" value="PP2C-like"/>
    <property type="match status" value="1"/>
</dbReference>
<dbReference type="Gene3D" id="3.40.50.2300">
    <property type="match status" value="1"/>
</dbReference>
<keyword evidence="5" id="KW-1185">Reference proteome</keyword>
<dbReference type="Gene3D" id="3.60.40.10">
    <property type="entry name" value="PPM-type phosphatase domain"/>
    <property type="match status" value="1"/>
</dbReference>
<dbReference type="SUPFAM" id="SSF52172">
    <property type="entry name" value="CheY-like"/>
    <property type="match status" value="1"/>
</dbReference>
<dbReference type="Pfam" id="PF00072">
    <property type="entry name" value="Response_reg"/>
    <property type="match status" value="1"/>
</dbReference>
<dbReference type="SMART" id="SM00331">
    <property type="entry name" value="PP2C_SIG"/>
    <property type="match status" value="1"/>
</dbReference>
<dbReference type="PANTHER" id="PTHR43156">
    <property type="entry name" value="STAGE II SPORULATION PROTEIN E-RELATED"/>
    <property type="match status" value="1"/>
</dbReference>
<dbReference type="GO" id="GO:0000160">
    <property type="term" value="P:phosphorelay signal transduction system"/>
    <property type="evidence" value="ECO:0007669"/>
    <property type="project" value="InterPro"/>
</dbReference>
<dbReference type="Pfam" id="PF07228">
    <property type="entry name" value="SpoIIE"/>
    <property type="match status" value="1"/>
</dbReference>
<dbReference type="PANTHER" id="PTHR43156:SF2">
    <property type="entry name" value="STAGE II SPORULATION PROTEIN E"/>
    <property type="match status" value="1"/>
</dbReference>
<reference evidence="4 5" key="1">
    <citation type="submission" date="2018-06" db="EMBL/GenBank/DDBJ databases">
        <title>Sphaerisporangium craniellae sp. nov., isolated from a marine sponge in the South China Sea.</title>
        <authorList>
            <person name="Li L."/>
        </authorList>
    </citation>
    <scope>NUCLEOTIDE SEQUENCE [LARGE SCALE GENOMIC DNA]</scope>
    <source>
        <strain evidence="4 5">CCTCC AA 208026</strain>
    </source>
</reference>
<dbReference type="EMBL" id="QOIL01000002">
    <property type="protein sequence ID" value="RCG32582.1"/>
    <property type="molecule type" value="Genomic_DNA"/>
</dbReference>
<evidence type="ECO:0000259" key="3">
    <source>
        <dbReference type="PROSITE" id="PS50110"/>
    </source>
</evidence>
<accession>A0A367FRZ5</accession>
<dbReference type="InterPro" id="IPR052016">
    <property type="entry name" value="Bact_Sigma-Reg"/>
</dbReference>
<dbReference type="InterPro" id="IPR001932">
    <property type="entry name" value="PPM-type_phosphatase-like_dom"/>
</dbReference>
<dbReference type="SMART" id="SM00448">
    <property type="entry name" value="REC"/>
    <property type="match status" value="1"/>
</dbReference>
<feature type="modified residue" description="4-aspartylphosphate" evidence="2">
    <location>
        <position position="56"/>
    </location>
</feature>
<feature type="domain" description="Response regulatory" evidence="3">
    <location>
        <begin position="7"/>
        <end position="124"/>
    </location>
</feature>
<dbReference type="PROSITE" id="PS50096">
    <property type="entry name" value="IQ"/>
    <property type="match status" value="1"/>
</dbReference>
<dbReference type="InterPro" id="IPR001789">
    <property type="entry name" value="Sig_transdc_resp-reg_receiver"/>
</dbReference>
<keyword evidence="2" id="KW-0597">Phosphoprotein</keyword>
<dbReference type="PROSITE" id="PS50110">
    <property type="entry name" value="RESPONSE_REGULATORY"/>
    <property type="match status" value="1"/>
</dbReference>
<evidence type="ECO:0000313" key="4">
    <source>
        <dbReference type="EMBL" id="RCG32582.1"/>
    </source>
</evidence>
<dbReference type="InterPro" id="IPR036457">
    <property type="entry name" value="PPM-type-like_dom_sf"/>
</dbReference>